<evidence type="ECO:0000313" key="2">
    <source>
        <dbReference type="Proteomes" id="UP000662857"/>
    </source>
</evidence>
<dbReference type="Gene3D" id="3.30.160.240">
    <property type="entry name" value="Rv1738"/>
    <property type="match status" value="1"/>
</dbReference>
<dbReference type="KEGG" id="nhy:JQS43_01925"/>
<accession>A0A895YBL5</accession>
<dbReference type="AlphaFoldDB" id="A0A895YBL5"/>
<organism evidence="1 2">
    <name type="scientific">Natronosporangium hydrolyticum</name>
    <dbReference type="NCBI Taxonomy" id="2811111"/>
    <lineage>
        <taxon>Bacteria</taxon>
        <taxon>Bacillati</taxon>
        <taxon>Actinomycetota</taxon>
        <taxon>Actinomycetes</taxon>
        <taxon>Micromonosporales</taxon>
        <taxon>Micromonosporaceae</taxon>
        <taxon>Natronosporangium</taxon>
    </lineage>
</organism>
<name>A0A895YBL5_9ACTN</name>
<dbReference type="Pfam" id="PF08962">
    <property type="entry name" value="Rv2632c-like"/>
    <property type="match status" value="1"/>
</dbReference>
<sequence>MTAMKSWAVEVEISEHDDERRTQAEARLRTGKGVELRGVGVAWRNPTDLEVPEIGDELAAARALSDLAGKLRETAADDIGQMTHERVWLGG</sequence>
<proteinExistence type="predicted"/>
<dbReference type="SUPFAM" id="SSF143212">
    <property type="entry name" value="Rv2632c-like"/>
    <property type="match status" value="1"/>
</dbReference>
<gene>
    <name evidence="1" type="ORF">JQS43_01925</name>
</gene>
<protein>
    <submittedName>
        <fullName evidence="1">DUF1876 domain-containing protein</fullName>
    </submittedName>
</protein>
<keyword evidence="2" id="KW-1185">Reference proteome</keyword>
<evidence type="ECO:0000313" key="1">
    <source>
        <dbReference type="EMBL" id="QSB15157.1"/>
    </source>
</evidence>
<dbReference type="InterPro" id="IPR038070">
    <property type="entry name" value="Rv2632c-like_sf"/>
</dbReference>
<dbReference type="InterPro" id="IPR015057">
    <property type="entry name" value="Rv2632c-like"/>
</dbReference>
<dbReference type="RefSeq" id="WP_239677331.1">
    <property type="nucleotide sequence ID" value="NZ_CP070499.1"/>
</dbReference>
<dbReference type="Proteomes" id="UP000662857">
    <property type="component" value="Chromosome"/>
</dbReference>
<dbReference type="EMBL" id="CP070499">
    <property type="protein sequence ID" value="QSB15157.1"/>
    <property type="molecule type" value="Genomic_DNA"/>
</dbReference>
<reference evidence="1" key="1">
    <citation type="submission" date="2021-02" db="EMBL/GenBank/DDBJ databases">
        <title>Natrosporangium hydrolyticum gen. nov., sp. nov, a haloalkaliphilic actinobacterium from a soda solonchak soil.</title>
        <authorList>
            <person name="Sorokin D.Y."/>
            <person name="Khijniak T.V."/>
            <person name="Zakharycheva A.P."/>
            <person name="Boueva O.V."/>
            <person name="Ariskina E.V."/>
            <person name="Hahnke R.L."/>
            <person name="Bunk B."/>
            <person name="Sproer C."/>
            <person name="Schumann P."/>
            <person name="Evtushenko L.I."/>
            <person name="Kublanov I.V."/>
        </authorList>
    </citation>
    <scope>NUCLEOTIDE SEQUENCE</scope>
    <source>
        <strain evidence="1">DSM 106523</strain>
    </source>
</reference>